<sequence>MNSSMTTPTVDHWLRSAALDNLQELEFAGRGFTCPASIFRFERTLRVANIRHCMLPDAAVQGLHFPQLKQLGLECVHVSESSLHRLIAGCPALEFLLILSSSGFHSLRINSLSLRKICIRTSGSTQPQFGELIIENAPRLESLIHLYKIWSIGDLSVYTAPKVDALDFLTDLQGFRQSGVSSETNWWRRKHKDFIRCHDIRLKIVVLETYQGTLSHVNFATFFLLNARMLELMTFHIEASVYSDEFLVEQRKRLQLDNRASRGARFRFTIASCQHAVWSTKHLGEFDLNDDPFTCRC</sequence>
<dbReference type="Gramene" id="TraesNOR5D03G03234020.1">
    <property type="protein sequence ID" value="TraesNOR5D03G03234020.1"/>
    <property type="gene ID" value="TraesNOR5D03G03234020"/>
</dbReference>
<dbReference type="InterPro" id="IPR032675">
    <property type="entry name" value="LRR_dom_sf"/>
</dbReference>
<dbReference type="Gramene" id="TraesJUL5D03G03229510.1">
    <property type="protein sequence ID" value="TraesJUL5D03G03229510.1"/>
    <property type="gene ID" value="TraesJUL5D03G03229510"/>
</dbReference>
<dbReference type="SMART" id="SM00579">
    <property type="entry name" value="FBD"/>
    <property type="match status" value="1"/>
</dbReference>
<dbReference type="Gramene" id="TraesCAD_scaffold_087691_01G000100.1">
    <property type="protein sequence ID" value="TraesCAD_scaffold_087691_01G000100.1"/>
    <property type="gene ID" value="TraesCAD_scaffold_087691_01G000100"/>
</dbReference>
<dbReference type="PANTHER" id="PTHR32141:SF138">
    <property type="entry name" value="F-BOX DOMAIN-CONTAINING PROTEIN"/>
    <property type="match status" value="1"/>
</dbReference>
<dbReference type="Gramene" id="TraesCS5D02G467600.1">
    <property type="protein sequence ID" value="TraesCS5D02G467600.1"/>
    <property type="gene ID" value="TraesCS5D02G467600"/>
</dbReference>
<organism evidence="2">
    <name type="scientific">Triticum aestivum</name>
    <name type="common">Wheat</name>
    <dbReference type="NCBI Taxonomy" id="4565"/>
    <lineage>
        <taxon>Eukaryota</taxon>
        <taxon>Viridiplantae</taxon>
        <taxon>Streptophyta</taxon>
        <taxon>Embryophyta</taxon>
        <taxon>Tracheophyta</taxon>
        <taxon>Spermatophyta</taxon>
        <taxon>Magnoliopsida</taxon>
        <taxon>Liliopsida</taxon>
        <taxon>Poales</taxon>
        <taxon>Poaceae</taxon>
        <taxon>BOP clade</taxon>
        <taxon>Pooideae</taxon>
        <taxon>Triticodae</taxon>
        <taxon>Triticeae</taxon>
        <taxon>Triticinae</taxon>
        <taxon>Triticum</taxon>
    </lineage>
</organism>
<evidence type="ECO:0000313" key="3">
    <source>
        <dbReference type="Proteomes" id="UP000019116"/>
    </source>
</evidence>
<reference evidence="2" key="2">
    <citation type="submission" date="2018-10" db="UniProtKB">
        <authorList>
            <consortium name="EnsemblPlants"/>
        </authorList>
    </citation>
    <scope>IDENTIFICATION</scope>
</reference>
<dbReference type="Gene3D" id="3.80.10.10">
    <property type="entry name" value="Ribonuclease Inhibitor"/>
    <property type="match status" value="1"/>
</dbReference>
<dbReference type="Gramene" id="TraesARI5D03G03158020.1">
    <property type="protein sequence ID" value="TraesARI5D03G03158020.1"/>
    <property type="gene ID" value="TraesARI5D03G03158020"/>
</dbReference>
<reference evidence="2" key="1">
    <citation type="submission" date="2018-08" db="EMBL/GenBank/DDBJ databases">
        <authorList>
            <person name="Rossello M."/>
        </authorList>
    </citation>
    <scope>NUCLEOTIDE SEQUENCE [LARGE SCALE GENOMIC DNA]</scope>
    <source>
        <strain evidence="2">cv. Chinese Spring</strain>
    </source>
</reference>
<dbReference type="Proteomes" id="UP000019116">
    <property type="component" value="Chromosome 5D"/>
</dbReference>
<keyword evidence="3" id="KW-1185">Reference proteome</keyword>
<dbReference type="InterPro" id="IPR055302">
    <property type="entry name" value="F-box_dom-containing"/>
</dbReference>
<dbReference type="Pfam" id="PF24758">
    <property type="entry name" value="LRR_At5g56370"/>
    <property type="match status" value="1"/>
</dbReference>
<dbReference type="Gramene" id="TraesCS5D03G1032200.1">
    <property type="protein sequence ID" value="TraesCS5D03G1032200.1.CDS"/>
    <property type="gene ID" value="TraesCS5D03G1032200"/>
</dbReference>
<name>A0A3B6MZW5_WHEAT</name>
<evidence type="ECO:0000259" key="1">
    <source>
        <dbReference type="SMART" id="SM00579"/>
    </source>
</evidence>
<dbReference type="Gramene" id="TraesROB_scaffold_011262_01G000100.1">
    <property type="protein sequence ID" value="TraesROB_scaffold_011262_01G000100.1"/>
    <property type="gene ID" value="TraesROB_scaffold_011262_01G000100"/>
</dbReference>
<protein>
    <recommendedName>
        <fullName evidence="1">FBD domain-containing protein</fullName>
    </recommendedName>
</protein>
<dbReference type="EnsemblPlants" id="TraesCS5D02G467600.1">
    <property type="protein sequence ID" value="TraesCS5D02G467600.1"/>
    <property type="gene ID" value="TraesCS5D02G467600"/>
</dbReference>
<dbReference type="Gramene" id="TraesWEE_scaffold_006990_01G000400.1">
    <property type="protein sequence ID" value="TraesWEE_scaffold_006990_01G000400.1"/>
    <property type="gene ID" value="TraesWEE_scaffold_006990_01G000400"/>
</dbReference>
<dbReference type="Pfam" id="PF08387">
    <property type="entry name" value="FBD"/>
    <property type="match status" value="1"/>
</dbReference>
<dbReference type="OMA" id="NFGVRNE"/>
<dbReference type="Gramene" id="TraesLAC5D03G03160170.1">
    <property type="protein sequence ID" value="TraesLAC5D03G03160170.1"/>
    <property type="gene ID" value="TraesLAC5D03G03160170"/>
</dbReference>
<dbReference type="OrthoDB" id="692765at2759"/>
<dbReference type="Gramene" id="TraesSYM5D03G03145240.1">
    <property type="protein sequence ID" value="TraesSYM5D03G03145240.1"/>
    <property type="gene ID" value="TraesSYM5D03G03145240"/>
</dbReference>
<dbReference type="SUPFAM" id="SSF52047">
    <property type="entry name" value="RNI-like"/>
    <property type="match status" value="1"/>
</dbReference>
<dbReference type="AlphaFoldDB" id="A0A3B6MZW5"/>
<evidence type="ECO:0000313" key="2">
    <source>
        <dbReference type="EnsemblPlants" id="TraesCS5D02G467600.1"/>
    </source>
</evidence>
<accession>A0A3B6MZW5</accession>
<dbReference type="Gramene" id="TraesCLE_scaffold_005513_01G000400.1">
    <property type="protein sequence ID" value="TraesCLE_scaffold_005513_01G000400.1"/>
    <property type="gene ID" value="TraesCLE_scaffold_005513_01G000400"/>
</dbReference>
<proteinExistence type="predicted"/>
<dbReference type="Gramene" id="TraesSTA5D03G03195250.1">
    <property type="protein sequence ID" value="TraesSTA5D03G03195250.1"/>
    <property type="gene ID" value="TraesSTA5D03G03195250"/>
</dbReference>
<dbReference type="InterPro" id="IPR055411">
    <property type="entry name" value="LRR_FXL15/At3g58940/PEG3-like"/>
</dbReference>
<dbReference type="Gramene" id="TraesLDM5D03G03209210.1">
    <property type="protein sequence ID" value="TraesLDM5D03G03209210.1"/>
    <property type="gene ID" value="TraesLDM5D03G03209210"/>
</dbReference>
<dbReference type="Gramene" id="TraesRN5D0101065800.1">
    <property type="protein sequence ID" value="TraesRN5D0101065800.1"/>
    <property type="gene ID" value="TraesRN5D0101065800"/>
</dbReference>
<dbReference type="Gramene" id="TraesJAG5D03G03201650.1">
    <property type="protein sequence ID" value="TraesJAG5D03G03201650.1"/>
    <property type="gene ID" value="TraesJAG5D03G03201650"/>
</dbReference>
<dbReference type="PANTHER" id="PTHR32141">
    <property type="match status" value="1"/>
</dbReference>
<dbReference type="Gramene" id="TraesMAC5D03G03203100.1">
    <property type="protein sequence ID" value="TraesMAC5D03G03203100.1"/>
    <property type="gene ID" value="TraesMAC5D03G03203100"/>
</dbReference>
<feature type="domain" description="FBD" evidence="1">
    <location>
        <begin position="196"/>
        <end position="269"/>
    </location>
</feature>
<dbReference type="InterPro" id="IPR006566">
    <property type="entry name" value="FBD"/>
</dbReference>